<gene>
    <name evidence="3" type="ordered locus">RB2501_10125</name>
</gene>
<dbReference type="eggNOG" id="COG0823">
    <property type="taxonomic scope" value="Bacteria"/>
</dbReference>
<dbReference type="EMBL" id="CP001712">
    <property type="protein sequence ID" value="EAR17253.2"/>
    <property type="molecule type" value="Genomic_DNA"/>
</dbReference>
<dbReference type="Pfam" id="PF07676">
    <property type="entry name" value="PD40"/>
    <property type="match status" value="4"/>
</dbReference>
<dbReference type="InterPro" id="IPR011659">
    <property type="entry name" value="WD40"/>
</dbReference>
<accession>A4CJZ5</accession>
<keyword evidence="4" id="KW-1185">Reference proteome</keyword>
<dbReference type="Gene3D" id="2.120.10.30">
    <property type="entry name" value="TolB, C-terminal domain"/>
    <property type="match status" value="1"/>
</dbReference>
<evidence type="ECO:0000313" key="3">
    <source>
        <dbReference type="EMBL" id="EAR17253.2"/>
    </source>
</evidence>
<proteinExistence type="inferred from homology"/>
<protein>
    <recommendedName>
        <fullName evidence="5">Biopolymer transporter TolR</fullName>
    </recommendedName>
</protein>
<evidence type="ECO:0000256" key="2">
    <source>
        <dbReference type="SAM" id="MobiDB-lite"/>
    </source>
</evidence>
<dbReference type="PANTHER" id="PTHR36842:SF1">
    <property type="entry name" value="PROTEIN TOLB"/>
    <property type="match status" value="1"/>
</dbReference>
<feature type="compositionally biased region" description="Polar residues" evidence="2">
    <location>
        <begin position="1"/>
        <end position="10"/>
    </location>
</feature>
<dbReference type="Gene3D" id="2.60.120.200">
    <property type="match status" value="1"/>
</dbReference>
<sequence length="486" mass="53354">MATLAGSAQSGPGIFDRNQDIGGVQVPGSAEYEAETGTYRITGAGANMWFGSDSFHYAWTSVNGDFILRAEMAFEGEGADPHRKIGWMVRESLRPDAAHANACVHGDGTTALQYRAATGAETLENPLETRAPDVVQLERRGDTLTLSVARMGEPFESVSQVLSLDPELFAGLYVCSHNPGVPETATFRNVRIIKPESPQDTPYRDYLGSRLEVLDLKTGLRKVLFYSAHSIQAPNWTPDGKTLIYNSNGYLYTYDLESGRIGVLNTGFADSNNNDHVLLPDGSRIAISHHNPDDGGVSSIYHLPIEGSDHPEKVTGEGLGASYLHGWSADGQTMLFTGNRNGQYDIYAVDVASGKETQLTNQETLDDGSEYSPDGQWIYFNSNRTGTMQIWRMRPDGSEQTQLTHDRFNDWFPHVSPDGKQVVMISFPTSVPSGDHPFYKHCMLRIMPYEGGQPVAIAYVYGGQGTINVPSWSPDSRYIAFVTNSD</sequence>
<evidence type="ECO:0000313" key="4">
    <source>
        <dbReference type="Proteomes" id="UP000009049"/>
    </source>
</evidence>
<name>A4CJZ5_ROBBH</name>
<dbReference type="STRING" id="313596.RB2501_10125"/>
<dbReference type="KEGG" id="rbi:RB2501_10125"/>
<dbReference type="InterPro" id="IPR011042">
    <property type="entry name" value="6-blade_b-propeller_TolB-like"/>
</dbReference>
<evidence type="ECO:0000256" key="1">
    <source>
        <dbReference type="ARBA" id="ARBA00009820"/>
    </source>
</evidence>
<dbReference type="Proteomes" id="UP000009049">
    <property type="component" value="Chromosome"/>
</dbReference>
<evidence type="ECO:0008006" key="5">
    <source>
        <dbReference type="Google" id="ProtNLM"/>
    </source>
</evidence>
<dbReference type="SUPFAM" id="SSF82171">
    <property type="entry name" value="DPP6 N-terminal domain-like"/>
    <property type="match status" value="1"/>
</dbReference>
<organism evidence="3 4">
    <name type="scientific">Robiginitalea biformata (strain ATCC BAA-864 / DSM 15991 / KCTC 12146 / HTCC2501)</name>
    <dbReference type="NCBI Taxonomy" id="313596"/>
    <lineage>
        <taxon>Bacteria</taxon>
        <taxon>Pseudomonadati</taxon>
        <taxon>Bacteroidota</taxon>
        <taxon>Flavobacteriia</taxon>
        <taxon>Flavobacteriales</taxon>
        <taxon>Flavobacteriaceae</taxon>
        <taxon>Robiginitalea</taxon>
    </lineage>
</organism>
<dbReference type="PANTHER" id="PTHR36842">
    <property type="entry name" value="PROTEIN TOLB HOMOLOG"/>
    <property type="match status" value="1"/>
</dbReference>
<feature type="region of interest" description="Disordered" evidence="2">
    <location>
        <begin position="1"/>
        <end position="22"/>
    </location>
</feature>
<comment type="similarity">
    <text evidence="1">Belongs to the TolB family.</text>
</comment>
<reference evidence="3 4" key="1">
    <citation type="journal article" date="2009" name="J. Bacteriol.">
        <title>Complete genome sequence of Robiginitalea biformata HTCC2501.</title>
        <authorList>
            <person name="Oh H.M."/>
            <person name="Giovannoni S.J."/>
            <person name="Lee K."/>
            <person name="Ferriera S."/>
            <person name="Johnson J."/>
            <person name="Cho J.C."/>
        </authorList>
    </citation>
    <scope>NUCLEOTIDE SEQUENCE [LARGE SCALE GENOMIC DNA]</scope>
    <source>
        <strain evidence="4">ATCC BAA-864 / HTCC2501 / KCTC 12146</strain>
    </source>
</reference>
<dbReference type="HOGENOM" id="CLU_531981_0_0_10"/>
<dbReference type="AlphaFoldDB" id="A4CJZ5"/>